<dbReference type="GO" id="GO:0008168">
    <property type="term" value="F:methyltransferase activity"/>
    <property type="evidence" value="ECO:0007669"/>
    <property type="project" value="UniProtKB-KW"/>
</dbReference>
<comment type="similarity">
    <text evidence="1">Belongs to the methyltransferase superfamily.</text>
</comment>
<feature type="domain" description="Methyltransferase type 11" evidence="5">
    <location>
        <begin position="52"/>
        <end position="141"/>
    </location>
</feature>
<keyword evidence="7" id="KW-1185">Reference proteome</keyword>
<comment type="caution">
    <text evidence="6">The sequence shown here is derived from an EMBL/GenBank/DDBJ whole genome shotgun (WGS) entry which is preliminary data.</text>
</comment>
<evidence type="ECO:0000256" key="3">
    <source>
        <dbReference type="ARBA" id="ARBA00022679"/>
    </source>
</evidence>
<evidence type="ECO:0000256" key="4">
    <source>
        <dbReference type="SAM" id="MobiDB-lite"/>
    </source>
</evidence>
<evidence type="ECO:0000259" key="5">
    <source>
        <dbReference type="Pfam" id="PF08241"/>
    </source>
</evidence>
<dbReference type="InterPro" id="IPR013216">
    <property type="entry name" value="Methyltransf_11"/>
</dbReference>
<dbReference type="PANTHER" id="PTHR44942">
    <property type="entry name" value="METHYLTRANSF_11 DOMAIN-CONTAINING PROTEIN"/>
    <property type="match status" value="1"/>
</dbReference>
<gene>
    <name evidence="6" type="ORF">V6R90_16610</name>
</gene>
<evidence type="ECO:0000256" key="1">
    <source>
        <dbReference type="ARBA" id="ARBA00008361"/>
    </source>
</evidence>
<feature type="region of interest" description="Disordered" evidence="4">
    <location>
        <begin position="262"/>
        <end position="307"/>
    </location>
</feature>
<dbReference type="CDD" id="cd02440">
    <property type="entry name" value="AdoMet_MTases"/>
    <property type="match status" value="1"/>
</dbReference>
<sequence length="342" mass="36561">MADHPAAPHPDRTPARAFGTVADAYDRGRPGYPREAAAWLTDLGAGDPVTVLEVGAGTGKLTEQLVALGHDVLATDPDPAMLAVLGRRLPDVRTAVAPAEDLPLPDASVDVVVCAQAFHWLDPEVALPEIARVLRPGGHLALVWNERDERIPWVRRLGRLLGGGQRGESHRALVHSPLFGFVEDRAFRSWQTLNRSTVQDLALSRSHVATRDDAGREELRAQVLAFYDDYGRGMDGMQLPYVVQCFRAGVLERRVLVADEPAHAAPPTGDGTAGPHGAADGSTEPDATHHATHHATADATPDATGSHLVVTTGSFPAVTDVTKAPDSAVTVDEDTVLLFDFR</sequence>
<dbReference type="SUPFAM" id="SSF53335">
    <property type="entry name" value="S-adenosyl-L-methionine-dependent methyltransferases"/>
    <property type="match status" value="1"/>
</dbReference>
<dbReference type="PANTHER" id="PTHR44942:SF4">
    <property type="entry name" value="METHYLTRANSFERASE TYPE 11 DOMAIN-CONTAINING PROTEIN"/>
    <property type="match status" value="1"/>
</dbReference>
<dbReference type="Proteomes" id="UP001482520">
    <property type="component" value="Unassembled WGS sequence"/>
</dbReference>
<organism evidence="6 7">
    <name type="scientific">Nocardioides kribbensis</name>
    <dbReference type="NCBI Taxonomy" id="305517"/>
    <lineage>
        <taxon>Bacteria</taxon>
        <taxon>Bacillati</taxon>
        <taxon>Actinomycetota</taxon>
        <taxon>Actinomycetes</taxon>
        <taxon>Propionibacteriales</taxon>
        <taxon>Nocardioidaceae</taxon>
        <taxon>Nocardioides</taxon>
    </lineage>
</organism>
<dbReference type="RefSeq" id="WP_349805317.1">
    <property type="nucleotide sequence ID" value="NZ_JBEGDP010000024.1"/>
</dbReference>
<keyword evidence="2 6" id="KW-0489">Methyltransferase</keyword>
<proteinExistence type="inferred from homology"/>
<dbReference type="Gene3D" id="3.40.50.150">
    <property type="entry name" value="Vaccinia Virus protein VP39"/>
    <property type="match status" value="1"/>
</dbReference>
<protein>
    <submittedName>
        <fullName evidence="6">Class I SAM-dependent methyltransferase</fullName>
        <ecNumber evidence="6">2.1.1.-</ecNumber>
    </submittedName>
</protein>
<dbReference type="InterPro" id="IPR051052">
    <property type="entry name" value="Diverse_substrate_MTase"/>
</dbReference>
<name>A0ABV1P2C1_9ACTN</name>
<dbReference type="EC" id="2.1.1.-" evidence="6"/>
<evidence type="ECO:0000256" key="2">
    <source>
        <dbReference type="ARBA" id="ARBA00022603"/>
    </source>
</evidence>
<keyword evidence="3 6" id="KW-0808">Transferase</keyword>
<dbReference type="GO" id="GO:0032259">
    <property type="term" value="P:methylation"/>
    <property type="evidence" value="ECO:0007669"/>
    <property type="project" value="UniProtKB-KW"/>
</dbReference>
<dbReference type="EMBL" id="JBEGDP010000024">
    <property type="protein sequence ID" value="MEQ7848904.1"/>
    <property type="molecule type" value="Genomic_DNA"/>
</dbReference>
<accession>A0ABV1P2C1</accession>
<dbReference type="Pfam" id="PF08241">
    <property type="entry name" value="Methyltransf_11"/>
    <property type="match status" value="1"/>
</dbReference>
<evidence type="ECO:0000313" key="6">
    <source>
        <dbReference type="EMBL" id="MEQ7848904.1"/>
    </source>
</evidence>
<dbReference type="InterPro" id="IPR029063">
    <property type="entry name" value="SAM-dependent_MTases_sf"/>
</dbReference>
<reference evidence="6 7" key="1">
    <citation type="submission" date="2024-02" db="EMBL/GenBank/DDBJ databases">
        <title>Full genome sequence of Nocardioides kribbensis.</title>
        <authorList>
            <person name="Poletto B.L."/>
            <person name="Silva G."/>
            <person name="Galante D."/>
            <person name="Campos K.R."/>
            <person name="Santos M.B.N."/>
            <person name="Sacchi C.T."/>
        </authorList>
    </citation>
    <scope>NUCLEOTIDE SEQUENCE [LARGE SCALE GENOMIC DNA]</scope>
    <source>
        <strain evidence="6 7">O4R</strain>
    </source>
</reference>
<evidence type="ECO:0000313" key="7">
    <source>
        <dbReference type="Proteomes" id="UP001482520"/>
    </source>
</evidence>